<protein>
    <recommendedName>
        <fullName evidence="4">Lipoprotein</fullName>
    </recommendedName>
</protein>
<reference evidence="2 3" key="1">
    <citation type="submission" date="2019-03" db="EMBL/GenBank/DDBJ databases">
        <title>Genomic Encyclopedia of Type Strains, Phase IV (KMG-IV): sequencing the most valuable type-strain genomes for metagenomic binning, comparative biology and taxonomic classification.</title>
        <authorList>
            <person name="Goeker M."/>
        </authorList>
    </citation>
    <scope>NUCLEOTIDE SEQUENCE [LARGE SCALE GENOMIC DNA]</scope>
    <source>
        <strain evidence="2 3">DSM 22958</strain>
    </source>
</reference>
<sequence length="113" mass="11740">MFLTGKRMSSFRWSLAAAAVGVAAMLAGCQSAQESAVTAEMTCRQTGLRPGTATYDRCVAAAFDQSRRQSDQAATAVAVGAAAGVVGGAILGANSGPRYGYYGYRRCNAWGCW</sequence>
<dbReference type="PROSITE" id="PS51257">
    <property type="entry name" value="PROKAR_LIPOPROTEIN"/>
    <property type="match status" value="1"/>
</dbReference>
<gene>
    <name evidence="2" type="ORF">EV666_101287</name>
</gene>
<accession>A0A4R2GYA4</accession>
<evidence type="ECO:0008006" key="4">
    <source>
        <dbReference type="Google" id="ProtNLM"/>
    </source>
</evidence>
<dbReference type="AlphaFoldDB" id="A0A4R2GYA4"/>
<dbReference type="EMBL" id="SLWL01000001">
    <property type="protein sequence ID" value="TCO16037.1"/>
    <property type="molecule type" value="Genomic_DNA"/>
</dbReference>
<evidence type="ECO:0000256" key="1">
    <source>
        <dbReference type="SAM" id="SignalP"/>
    </source>
</evidence>
<organism evidence="2 3">
    <name type="scientific">Camelimonas lactis</name>
    <dbReference type="NCBI Taxonomy" id="659006"/>
    <lineage>
        <taxon>Bacteria</taxon>
        <taxon>Pseudomonadati</taxon>
        <taxon>Pseudomonadota</taxon>
        <taxon>Alphaproteobacteria</taxon>
        <taxon>Hyphomicrobiales</taxon>
        <taxon>Chelatococcaceae</taxon>
        <taxon>Camelimonas</taxon>
    </lineage>
</organism>
<name>A0A4R2GYA4_9HYPH</name>
<dbReference type="Proteomes" id="UP000294881">
    <property type="component" value="Unassembled WGS sequence"/>
</dbReference>
<feature type="chain" id="PRO_5020705345" description="Lipoprotein" evidence="1">
    <location>
        <begin position="33"/>
        <end position="113"/>
    </location>
</feature>
<evidence type="ECO:0000313" key="3">
    <source>
        <dbReference type="Proteomes" id="UP000294881"/>
    </source>
</evidence>
<feature type="signal peptide" evidence="1">
    <location>
        <begin position="1"/>
        <end position="32"/>
    </location>
</feature>
<keyword evidence="1" id="KW-0732">Signal</keyword>
<keyword evidence="3" id="KW-1185">Reference proteome</keyword>
<proteinExistence type="predicted"/>
<comment type="caution">
    <text evidence="2">The sequence shown here is derived from an EMBL/GenBank/DDBJ whole genome shotgun (WGS) entry which is preliminary data.</text>
</comment>
<evidence type="ECO:0000313" key="2">
    <source>
        <dbReference type="EMBL" id="TCO16037.1"/>
    </source>
</evidence>